<keyword evidence="2" id="KW-0472">Membrane</keyword>
<evidence type="ECO:0000256" key="2">
    <source>
        <dbReference type="SAM" id="Phobius"/>
    </source>
</evidence>
<organism evidence="3 4">
    <name type="scientific">Cafeteria roenbergensis</name>
    <name type="common">Marine flagellate</name>
    <dbReference type="NCBI Taxonomy" id="33653"/>
    <lineage>
        <taxon>Eukaryota</taxon>
        <taxon>Sar</taxon>
        <taxon>Stramenopiles</taxon>
        <taxon>Bigyra</taxon>
        <taxon>Opalozoa</taxon>
        <taxon>Bicosoecida</taxon>
        <taxon>Cafeteriaceae</taxon>
        <taxon>Cafeteria</taxon>
    </lineage>
</organism>
<accession>A0A5A8C167</accession>
<feature type="transmembrane region" description="Helical" evidence="2">
    <location>
        <begin position="163"/>
        <end position="185"/>
    </location>
</feature>
<proteinExistence type="predicted"/>
<feature type="region of interest" description="Disordered" evidence="1">
    <location>
        <begin position="1"/>
        <end position="33"/>
    </location>
</feature>
<keyword evidence="2" id="KW-1133">Transmembrane helix</keyword>
<evidence type="ECO:0000256" key="1">
    <source>
        <dbReference type="SAM" id="MobiDB-lite"/>
    </source>
</evidence>
<dbReference type="PANTHER" id="PTHR39074:SF1">
    <property type="entry name" value="AGAP007547-PA"/>
    <property type="match status" value="1"/>
</dbReference>
<feature type="transmembrane region" description="Helical" evidence="2">
    <location>
        <begin position="59"/>
        <end position="84"/>
    </location>
</feature>
<dbReference type="AlphaFoldDB" id="A0A5A8C167"/>
<dbReference type="PANTHER" id="PTHR39074">
    <property type="entry name" value="AGAP007547-PA"/>
    <property type="match status" value="1"/>
</dbReference>
<keyword evidence="2" id="KW-0812">Transmembrane</keyword>
<dbReference type="Proteomes" id="UP000323011">
    <property type="component" value="Unassembled WGS sequence"/>
</dbReference>
<gene>
    <name evidence="3" type="ORF">FNF29_07867</name>
</gene>
<name>A0A5A8C167_CAFRO</name>
<feature type="transmembrane region" description="Helical" evidence="2">
    <location>
        <begin position="120"/>
        <end position="143"/>
    </location>
</feature>
<evidence type="ECO:0000313" key="3">
    <source>
        <dbReference type="EMBL" id="KAA0146746.1"/>
    </source>
</evidence>
<keyword evidence="4" id="KW-1185">Reference proteome</keyword>
<reference evidence="3 4" key="1">
    <citation type="submission" date="2019-07" db="EMBL/GenBank/DDBJ databases">
        <title>Genomes of Cafeteria roenbergensis.</title>
        <authorList>
            <person name="Fischer M.G."/>
            <person name="Hackl T."/>
            <person name="Roman M."/>
        </authorList>
    </citation>
    <scope>NUCLEOTIDE SEQUENCE [LARGE SCALE GENOMIC DNA]</scope>
    <source>
        <strain evidence="3 4">BVI</strain>
    </source>
</reference>
<evidence type="ECO:0000313" key="4">
    <source>
        <dbReference type="Proteomes" id="UP000323011"/>
    </source>
</evidence>
<feature type="transmembrane region" description="Helical" evidence="2">
    <location>
        <begin position="272"/>
        <end position="290"/>
    </location>
</feature>
<feature type="transmembrane region" description="Helical" evidence="2">
    <location>
        <begin position="234"/>
        <end position="252"/>
    </location>
</feature>
<feature type="transmembrane region" description="Helical" evidence="2">
    <location>
        <begin position="310"/>
        <end position="328"/>
    </location>
</feature>
<comment type="caution">
    <text evidence="3">The sequence shown here is derived from an EMBL/GenBank/DDBJ whole genome shotgun (WGS) entry which is preliminary data.</text>
</comment>
<protein>
    <submittedName>
        <fullName evidence="3">Uncharacterized protein</fullName>
    </submittedName>
</protein>
<sequence>MASTRPARLSDEEEPPAPASDLGLPRPSQSGTKAALAADPDATLLTHALSSVTSTGLPLAYVLGAAAVIVAAISFHATAILLVISEQKLEEYSVDRGTCSGCSCWDGLSKAPYDKGRFKFVFFNMAWETTLLLAILVVHVLLLDRSIRALASAVLSGRANWPAIVAFLASMPGVFYGAGALSHYINDQDHRMVPTQLYFSITETICAACILRSTAAPGVSSAAEAQAEAATRRLGVWLAWSISLTHVVLAGLDQIIEDLFVRSSTVQPQAYARALVFSTTDCIVLAWASWELGMCLCRRRGATPPSWRTAAVWLVAVAAVCTWYRLALPLV</sequence>
<dbReference type="EMBL" id="VLTN01000079">
    <property type="protein sequence ID" value="KAA0146746.1"/>
    <property type="molecule type" value="Genomic_DNA"/>
</dbReference>